<gene>
    <name evidence="2" type="ORF">S06H3_22864</name>
</gene>
<sequence>DVVAQFIEHISTKIKGVSVDYFVLMPTHIRLILILEQCEFKLGEVVRRLKAATSKQSGIKLWQPNYYEHVIRNERVLGKIREYIINNPLAERIEFTQFYK</sequence>
<evidence type="ECO:0000313" key="2">
    <source>
        <dbReference type="EMBL" id="GAI02999.1"/>
    </source>
</evidence>
<name>X1M9J5_9ZZZZ</name>
<protein>
    <recommendedName>
        <fullName evidence="1">Transposase IS200-like domain-containing protein</fullName>
    </recommendedName>
</protein>
<feature type="domain" description="Transposase IS200-like" evidence="1">
    <location>
        <begin position="3"/>
        <end position="87"/>
    </location>
</feature>
<dbReference type="EMBL" id="BARV01012307">
    <property type="protein sequence ID" value="GAI02999.1"/>
    <property type="molecule type" value="Genomic_DNA"/>
</dbReference>
<reference evidence="2" key="1">
    <citation type="journal article" date="2014" name="Front. Microbiol.">
        <title>High frequency of phylogenetically diverse reductive dehalogenase-homologous genes in deep subseafloor sedimentary metagenomes.</title>
        <authorList>
            <person name="Kawai M."/>
            <person name="Futagami T."/>
            <person name="Toyoda A."/>
            <person name="Takaki Y."/>
            <person name="Nishi S."/>
            <person name="Hori S."/>
            <person name="Arai W."/>
            <person name="Tsubouchi T."/>
            <person name="Morono Y."/>
            <person name="Uchiyama I."/>
            <person name="Ito T."/>
            <person name="Fujiyama A."/>
            <person name="Inagaki F."/>
            <person name="Takami H."/>
        </authorList>
    </citation>
    <scope>NUCLEOTIDE SEQUENCE</scope>
    <source>
        <strain evidence="2">Expedition CK06-06</strain>
    </source>
</reference>
<dbReference type="SUPFAM" id="SSF143422">
    <property type="entry name" value="Transposase IS200-like"/>
    <property type="match status" value="1"/>
</dbReference>
<dbReference type="InterPro" id="IPR052715">
    <property type="entry name" value="RAYT_transposase"/>
</dbReference>
<dbReference type="AlphaFoldDB" id="X1M9J5"/>
<feature type="non-terminal residue" evidence="2">
    <location>
        <position position="1"/>
    </location>
</feature>
<dbReference type="GO" id="GO:0004803">
    <property type="term" value="F:transposase activity"/>
    <property type="evidence" value="ECO:0007669"/>
    <property type="project" value="InterPro"/>
</dbReference>
<dbReference type="Gene3D" id="3.30.70.1290">
    <property type="entry name" value="Transposase IS200-like"/>
    <property type="match status" value="1"/>
</dbReference>
<dbReference type="PANTHER" id="PTHR36966:SF1">
    <property type="entry name" value="REP-ASSOCIATED TYROSINE TRANSPOSASE"/>
    <property type="match status" value="1"/>
</dbReference>
<proteinExistence type="predicted"/>
<dbReference type="GO" id="GO:0043565">
    <property type="term" value="F:sequence-specific DNA binding"/>
    <property type="evidence" value="ECO:0007669"/>
    <property type="project" value="TreeGrafter"/>
</dbReference>
<dbReference type="PANTHER" id="PTHR36966">
    <property type="entry name" value="REP-ASSOCIATED TYROSINE TRANSPOSASE"/>
    <property type="match status" value="1"/>
</dbReference>
<dbReference type="GO" id="GO:0006313">
    <property type="term" value="P:DNA transposition"/>
    <property type="evidence" value="ECO:0007669"/>
    <property type="project" value="InterPro"/>
</dbReference>
<evidence type="ECO:0000259" key="1">
    <source>
        <dbReference type="SMART" id="SM01321"/>
    </source>
</evidence>
<dbReference type="InterPro" id="IPR036515">
    <property type="entry name" value="Transposase_17_sf"/>
</dbReference>
<organism evidence="2">
    <name type="scientific">marine sediment metagenome</name>
    <dbReference type="NCBI Taxonomy" id="412755"/>
    <lineage>
        <taxon>unclassified sequences</taxon>
        <taxon>metagenomes</taxon>
        <taxon>ecological metagenomes</taxon>
    </lineage>
</organism>
<dbReference type="SMART" id="SM01321">
    <property type="entry name" value="Y1_Tnp"/>
    <property type="match status" value="1"/>
</dbReference>
<accession>X1M9J5</accession>
<comment type="caution">
    <text evidence="2">The sequence shown here is derived from an EMBL/GenBank/DDBJ whole genome shotgun (WGS) entry which is preliminary data.</text>
</comment>
<dbReference type="InterPro" id="IPR002686">
    <property type="entry name" value="Transposase_17"/>
</dbReference>